<dbReference type="GO" id="GO:0030247">
    <property type="term" value="F:polysaccharide binding"/>
    <property type="evidence" value="ECO:0007669"/>
    <property type="project" value="InterPro"/>
</dbReference>
<proteinExistence type="inferred from homology"/>
<dbReference type="InterPro" id="IPR001841">
    <property type="entry name" value="Znf_RING"/>
</dbReference>
<evidence type="ECO:0000256" key="6">
    <source>
        <dbReference type="ARBA" id="ARBA00022692"/>
    </source>
</evidence>
<dbReference type="PROSITE" id="PS50089">
    <property type="entry name" value="ZF_RING_2"/>
    <property type="match status" value="1"/>
</dbReference>
<dbReference type="Pfam" id="PF13947">
    <property type="entry name" value="GUB_WAK_bind"/>
    <property type="match status" value="1"/>
</dbReference>
<evidence type="ECO:0000256" key="12">
    <source>
        <dbReference type="ARBA" id="ARBA00022989"/>
    </source>
</evidence>
<dbReference type="Proteomes" id="UP000265566">
    <property type="component" value="Chromosome 5"/>
</dbReference>
<evidence type="ECO:0000313" key="20">
    <source>
        <dbReference type="Proteomes" id="UP000265566"/>
    </source>
</evidence>
<keyword evidence="10" id="KW-0833">Ubl conjugation pathway</keyword>
<gene>
    <name evidence="19" type="ORF">MtrunA17_Chr5g0396611</name>
</gene>
<dbReference type="Gramene" id="rna28421">
    <property type="protein sequence ID" value="RHN53509.1"/>
    <property type="gene ID" value="gene28421"/>
</dbReference>
<evidence type="ECO:0000256" key="15">
    <source>
        <dbReference type="PROSITE-ProRule" id="PRU00175"/>
    </source>
</evidence>
<evidence type="ECO:0000256" key="4">
    <source>
        <dbReference type="ARBA" id="ARBA00012483"/>
    </source>
</evidence>
<evidence type="ECO:0000256" key="10">
    <source>
        <dbReference type="ARBA" id="ARBA00022786"/>
    </source>
</evidence>
<evidence type="ECO:0000259" key="18">
    <source>
        <dbReference type="PROSITE" id="PS50089"/>
    </source>
</evidence>
<keyword evidence="13 16" id="KW-0472">Membrane</keyword>
<name>A0A396HJK9_MEDTR</name>
<dbReference type="EC" id="2.3.2.27" evidence="4"/>
<comment type="similarity">
    <text evidence="14">Belongs to the RING-type zinc finger family. ATL subfamily.</text>
</comment>
<dbReference type="GO" id="GO:0016020">
    <property type="term" value="C:membrane"/>
    <property type="evidence" value="ECO:0007669"/>
    <property type="project" value="UniProtKB-SubCell"/>
</dbReference>
<dbReference type="CDD" id="cd16461">
    <property type="entry name" value="RING-H2_EL5-like"/>
    <property type="match status" value="1"/>
</dbReference>
<evidence type="ECO:0000256" key="8">
    <source>
        <dbReference type="ARBA" id="ARBA00022729"/>
    </source>
</evidence>
<evidence type="ECO:0000256" key="9">
    <source>
        <dbReference type="ARBA" id="ARBA00022771"/>
    </source>
</evidence>
<keyword evidence="6 16" id="KW-0812">Transmembrane</keyword>
<dbReference type="GO" id="GO:0061630">
    <property type="term" value="F:ubiquitin protein ligase activity"/>
    <property type="evidence" value="ECO:0007669"/>
    <property type="project" value="UniProtKB-EC"/>
</dbReference>
<dbReference type="InterPro" id="IPR013083">
    <property type="entry name" value="Znf_RING/FYVE/PHD"/>
</dbReference>
<dbReference type="PANTHER" id="PTHR46279:SF31">
    <property type="entry name" value="RING-H2 FINGER PROTEIN ATL20-LIKE ISOFORM X1"/>
    <property type="match status" value="1"/>
</dbReference>
<organism evidence="19 20">
    <name type="scientific">Medicago truncatula</name>
    <name type="common">Barrel medic</name>
    <name type="synonym">Medicago tribuloides</name>
    <dbReference type="NCBI Taxonomy" id="3880"/>
    <lineage>
        <taxon>Eukaryota</taxon>
        <taxon>Viridiplantae</taxon>
        <taxon>Streptophyta</taxon>
        <taxon>Embryophyta</taxon>
        <taxon>Tracheophyta</taxon>
        <taxon>Spermatophyta</taxon>
        <taxon>Magnoliopsida</taxon>
        <taxon>eudicotyledons</taxon>
        <taxon>Gunneridae</taxon>
        <taxon>Pentapetalae</taxon>
        <taxon>rosids</taxon>
        <taxon>fabids</taxon>
        <taxon>Fabales</taxon>
        <taxon>Fabaceae</taxon>
        <taxon>Papilionoideae</taxon>
        <taxon>50 kb inversion clade</taxon>
        <taxon>NPAAA clade</taxon>
        <taxon>Hologalegina</taxon>
        <taxon>IRL clade</taxon>
        <taxon>Trifolieae</taxon>
        <taxon>Medicago</taxon>
    </lineage>
</organism>
<keyword evidence="9 15" id="KW-0863">Zinc-finger</keyword>
<dbReference type="GO" id="GO:0008270">
    <property type="term" value="F:zinc ion binding"/>
    <property type="evidence" value="ECO:0007669"/>
    <property type="project" value="UniProtKB-KW"/>
</dbReference>
<keyword evidence="12 16" id="KW-1133">Transmembrane helix</keyword>
<evidence type="ECO:0000256" key="5">
    <source>
        <dbReference type="ARBA" id="ARBA00022679"/>
    </source>
</evidence>
<feature type="transmembrane region" description="Helical" evidence="16">
    <location>
        <begin position="260"/>
        <end position="282"/>
    </location>
</feature>
<evidence type="ECO:0000313" key="19">
    <source>
        <dbReference type="EMBL" id="RHN53509.1"/>
    </source>
</evidence>
<feature type="chain" id="PRO_5017469212" description="RING-type E3 ubiquitin transferase" evidence="17">
    <location>
        <begin position="23"/>
        <end position="386"/>
    </location>
</feature>
<evidence type="ECO:0000256" key="2">
    <source>
        <dbReference type="ARBA" id="ARBA00004167"/>
    </source>
</evidence>
<dbReference type="PANTHER" id="PTHR46279">
    <property type="entry name" value="RING/U-BOX SUPERFAMILY PROTEIN"/>
    <property type="match status" value="1"/>
</dbReference>
<reference evidence="20" key="1">
    <citation type="journal article" date="2018" name="Nat. Plants">
        <title>Whole-genome landscape of Medicago truncatula symbiotic genes.</title>
        <authorList>
            <person name="Pecrix Y."/>
            <person name="Staton S.E."/>
            <person name="Sallet E."/>
            <person name="Lelandais-Briere C."/>
            <person name="Moreau S."/>
            <person name="Carrere S."/>
            <person name="Blein T."/>
            <person name="Jardinaud M.F."/>
            <person name="Latrasse D."/>
            <person name="Zouine M."/>
            <person name="Zahm M."/>
            <person name="Kreplak J."/>
            <person name="Mayjonade B."/>
            <person name="Satge C."/>
            <person name="Perez M."/>
            <person name="Cauet S."/>
            <person name="Marande W."/>
            <person name="Chantry-Darmon C."/>
            <person name="Lopez-Roques C."/>
            <person name="Bouchez O."/>
            <person name="Berard A."/>
            <person name="Debelle F."/>
            <person name="Munos S."/>
            <person name="Bendahmane A."/>
            <person name="Berges H."/>
            <person name="Niebel A."/>
            <person name="Buitink J."/>
            <person name="Frugier F."/>
            <person name="Benhamed M."/>
            <person name="Crespi M."/>
            <person name="Gouzy J."/>
            <person name="Gamas P."/>
        </authorList>
    </citation>
    <scope>NUCLEOTIDE SEQUENCE [LARGE SCALE GENOMIC DNA]</scope>
    <source>
        <strain evidence="20">cv. Jemalong A17</strain>
    </source>
</reference>
<evidence type="ECO:0000256" key="16">
    <source>
        <dbReference type="SAM" id="Phobius"/>
    </source>
</evidence>
<evidence type="ECO:0000256" key="3">
    <source>
        <dbReference type="ARBA" id="ARBA00004906"/>
    </source>
</evidence>
<keyword evidence="11" id="KW-0862">Zinc</keyword>
<feature type="domain" description="RING-type" evidence="18">
    <location>
        <begin position="340"/>
        <end position="382"/>
    </location>
</feature>
<dbReference type="Pfam" id="PF13639">
    <property type="entry name" value="zf-RING_2"/>
    <property type="match status" value="1"/>
</dbReference>
<evidence type="ECO:0000256" key="13">
    <source>
        <dbReference type="ARBA" id="ARBA00023136"/>
    </source>
</evidence>
<dbReference type="InterPro" id="IPR046948">
    <property type="entry name" value="ATL20-22-like"/>
</dbReference>
<evidence type="ECO:0000256" key="1">
    <source>
        <dbReference type="ARBA" id="ARBA00000900"/>
    </source>
</evidence>
<dbReference type="SMART" id="SM00184">
    <property type="entry name" value="RING"/>
    <property type="match status" value="1"/>
</dbReference>
<dbReference type="AlphaFoldDB" id="A0A396HJK9"/>
<keyword evidence="7" id="KW-0479">Metal-binding</keyword>
<comment type="catalytic activity">
    <reaction evidence="1">
        <text>S-ubiquitinyl-[E2 ubiquitin-conjugating enzyme]-L-cysteine + [acceptor protein]-L-lysine = [E2 ubiquitin-conjugating enzyme]-L-cysteine + N(6)-ubiquitinyl-[acceptor protein]-L-lysine.</text>
        <dbReference type="EC" id="2.3.2.27"/>
    </reaction>
</comment>
<comment type="subcellular location">
    <subcellularLocation>
        <location evidence="2">Membrane</location>
        <topology evidence="2">Single-pass membrane protein</topology>
    </subcellularLocation>
</comment>
<evidence type="ECO:0000256" key="14">
    <source>
        <dbReference type="ARBA" id="ARBA00024209"/>
    </source>
</evidence>
<keyword evidence="5" id="KW-0808">Transferase</keyword>
<accession>A0A396HJK9</accession>
<dbReference type="SUPFAM" id="SSF57850">
    <property type="entry name" value="RING/U-box"/>
    <property type="match status" value="1"/>
</dbReference>
<comment type="caution">
    <text evidence="19">The sequence shown here is derived from an EMBL/GenBank/DDBJ whole genome shotgun (WGS) entry which is preliminary data.</text>
</comment>
<comment type="pathway">
    <text evidence="3">Protein modification; protein ubiquitination.</text>
</comment>
<protein>
    <recommendedName>
        <fullName evidence="4">RING-type E3 ubiquitin transferase</fullName>
        <ecNumber evidence="4">2.3.2.27</ecNumber>
    </recommendedName>
</protein>
<dbReference type="EMBL" id="PSQE01000005">
    <property type="protein sequence ID" value="RHN53509.1"/>
    <property type="molecule type" value="Genomic_DNA"/>
</dbReference>
<dbReference type="InterPro" id="IPR025287">
    <property type="entry name" value="WAK_GUB"/>
</dbReference>
<feature type="signal peptide" evidence="17">
    <location>
        <begin position="1"/>
        <end position="22"/>
    </location>
</feature>
<evidence type="ECO:0000256" key="11">
    <source>
        <dbReference type="ARBA" id="ARBA00022833"/>
    </source>
</evidence>
<dbReference type="Gene3D" id="3.30.40.10">
    <property type="entry name" value="Zinc/RING finger domain, C3HC4 (zinc finger)"/>
    <property type="match status" value="1"/>
</dbReference>
<evidence type="ECO:0000256" key="17">
    <source>
        <dbReference type="SAM" id="SignalP"/>
    </source>
</evidence>
<evidence type="ECO:0000256" key="7">
    <source>
        <dbReference type="ARBA" id="ARBA00022723"/>
    </source>
</evidence>
<sequence>MATLKIYFSFPILILLFHSTKSTAPMCDKRHCGNSSDLFFEFPFQLRKENQINNAQSDRCVYPGFEVVCKNKQPLITLSNGREFVVKHIYRERQRILVKDLNDCPPRRFIQNIDIDIDDDSPFQLDKSYENDHYENVIFLNCTNNVEKEPFDDLPNIPCLSSGSYTIVYTIESPLTNLWNSSCSKIGFAKVPVTNNSGEPMVILNSDILLRWNTPLCKCEADQSCGFLADTGLSVTCYDTNGYFGPPGGNATAPKAKNIYFFPVVWGISGLLFFMWVTLSVCKDRQQNHTQQTQTITNIEPSNQEPHWFVFGLDHSRIEQYPKIQLAENGQLPKFIDNVCSICLSEYKPMETLRSIPQCNHHFHADCIDVWLKMNATCPLCRNLPE</sequence>
<keyword evidence="8 17" id="KW-0732">Signal</keyword>